<name>A0ABW0HFV0_9HYPH</name>
<evidence type="ECO:0000313" key="3">
    <source>
        <dbReference type="Proteomes" id="UP001596104"/>
    </source>
</evidence>
<keyword evidence="1" id="KW-0472">Membrane</keyword>
<comment type="caution">
    <text evidence="2">The sequence shown here is derived from an EMBL/GenBank/DDBJ whole genome shotgun (WGS) entry which is preliminary data.</text>
</comment>
<keyword evidence="3" id="KW-1185">Reference proteome</keyword>
<accession>A0ABW0HFV0</accession>
<keyword evidence="1" id="KW-0812">Transmembrane</keyword>
<proteinExistence type="predicted"/>
<dbReference type="EMBL" id="JBHSLV010000067">
    <property type="protein sequence ID" value="MFC5396141.1"/>
    <property type="molecule type" value="Genomic_DNA"/>
</dbReference>
<keyword evidence="1" id="KW-1133">Transmembrane helix</keyword>
<feature type="transmembrane region" description="Helical" evidence="1">
    <location>
        <begin position="53"/>
        <end position="72"/>
    </location>
</feature>
<dbReference type="RefSeq" id="WP_377012454.1">
    <property type="nucleotide sequence ID" value="NZ_JBHSLV010000067.1"/>
</dbReference>
<organism evidence="2 3">
    <name type="scientific">Bosea vestrisii</name>
    <dbReference type="NCBI Taxonomy" id="151416"/>
    <lineage>
        <taxon>Bacteria</taxon>
        <taxon>Pseudomonadati</taxon>
        <taxon>Pseudomonadota</taxon>
        <taxon>Alphaproteobacteria</taxon>
        <taxon>Hyphomicrobiales</taxon>
        <taxon>Boseaceae</taxon>
        <taxon>Bosea</taxon>
    </lineage>
</organism>
<evidence type="ECO:0000256" key="1">
    <source>
        <dbReference type="SAM" id="Phobius"/>
    </source>
</evidence>
<reference evidence="3" key="1">
    <citation type="journal article" date="2019" name="Int. J. Syst. Evol. Microbiol.">
        <title>The Global Catalogue of Microorganisms (GCM) 10K type strain sequencing project: providing services to taxonomists for standard genome sequencing and annotation.</title>
        <authorList>
            <consortium name="The Broad Institute Genomics Platform"/>
            <consortium name="The Broad Institute Genome Sequencing Center for Infectious Disease"/>
            <person name="Wu L."/>
            <person name="Ma J."/>
        </authorList>
    </citation>
    <scope>NUCLEOTIDE SEQUENCE [LARGE SCALE GENOMIC DNA]</scope>
    <source>
        <strain evidence="3">CGMCC 1.16326</strain>
    </source>
</reference>
<feature type="transmembrane region" description="Helical" evidence="1">
    <location>
        <begin position="12"/>
        <end position="33"/>
    </location>
</feature>
<dbReference type="Proteomes" id="UP001596104">
    <property type="component" value="Unassembled WGS sequence"/>
</dbReference>
<gene>
    <name evidence="2" type="ORF">ACFPPC_26220</name>
</gene>
<evidence type="ECO:0000313" key="2">
    <source>
        <dbReference type="EMBL" id="MFC5396141.1"/>
    </source>
</evidence>
<protein>
    <submittedName>
        <fullName evidence="2">Uncharacterized protein</fullName>
    </submittedName>
</protein>
<sequence>MARAFSSDQMGIIRGSAAALTLAAIVLTAGYVWLPPGLLRLNPEMGLGERVAFTLKADILMFLWLAGCVGAVSRGRFYSPADIRGSAFGQPSPAIAVRPAVLQNSLEQTVLAFGAHLVDFRREVTRGFH</sequence>